<evidence type="ECO:0000313" key="2">
    <source>
        <dbReference type="Proteomes" id="UP001161137"/>
    </source>
</evidence>
<dbReference type="RefSeq" id="WP_196456275.1">
    <property type="nucleotide sequence ID" value="NZ_JACFYY010000001.1"/>
</dbReference>
<proteinExistence type="predicted"/>
<sequence length="78" mass="8713">MNMIADLPIAQKGHFDRVGYLEGRKHALDIVRDGRLLLELQGGRPQLVDRLRQCMQCKPASFAKGVESIIALVQEVAQ</sequence>
<dbReference type="EMBL" id="JAOCDH010000001">
    <property type="protein sequence ID" value="MDH0699919.1"/>
    <property type="molecule type" value="Genomic_DNA"/>
</dbReference>
<evidence type="ECO:0000313" key="1">
    <source>
        <dbReference type="EMBL" id="MDH0699919.1"/>
    </source>
</evidence>
<reference evidence="1" key="1">
    <citation type="submission" date="2022-09" db="EMBL/GenBank/DDBJ databases">
        <title>Intensive care unit water sources are persistently colonized with multi-drug resistant bacteria and are the site of extensive horizontal gene transfer of antibiotic resistance genes.</title>
        <authorList>
            <person name="Diorio-Toth L."/>
        </authorList>
    </citation>
    <scope>NUCLEOTIDE SEQUENCE</scope>
    <source>
        <strain evidence="1">GD03863</strain>
    </source>
</reference>
<name>A0AA42LG81_9GAMM</name>
<dbReference type="AlphaFoldDB" id="A0AA42LG81"/>
<gene>
    <name evidence="1" type="ORF">N5D41_00260</name>
</gene>
<protein>
    <submittedName>
        <fullName evidence="1">Uncharacterized protein</fullName>
    </submittedName>
</protein>
<accession>A0AA42LG81</accession>
<dbReference type="Proteomes" id="UP001161137">
    <property type="component" value="Unassembled WGS sequence"/>
</dbReference>
<comment type="caution">
    <text evidence="1">The sequence shown here is derived from an EMBL/GenBank/DDBJ whole genome shotgun (WGS) entry which is preliminary data.</text>
</comment>
<organism evidence="1 2">
    <name type="scientific">Ectopseudomonas toyotomiensis</name>
    <dbReference type="NCBI Taxonomy" id="554344"/>
    <lineage>
        <taxon>Bacteria</taxon>
        <taxon>Pseudomonadati</taxon>
        <taxon>Pseudomonadota</taxon>
        <taxon>Gammaproteobacteria</taxon>
        <taxon>Pseudomonadales</taxon>
        <taxon>Pseudomonadaceae</taxon>
        <taxon>Ectopseudomonas</taxon>
    </lineage>
</organism>